<protein>
    <submittedName>
        <fullName evidence="1">Uncharacterized protein</fullName>
    </submittedName>
</protein>
<comment type="caution">
    <text evidence="1">The sequence shown here is derived from an EMBL/GenBank/DDBJ whole genome shotgun (WGS) entry which is preliminary data.</text>
</comment>
<accession>A0A645FNU2</accession>
<organism evidence="1">
    <name type="scientific">bioreactor metagenome</name>
    <dbReference type="NCBI Taxonomy" id="1076179"/>
    <lineage>
        <taxon>unclassified sequences</taxon>
        <taxon>metagenomes</taxon>
        <taxon>ecological metagenomes</taxon>
    </lineage>
</organism>
<name>A0A645FNU2_9ZZZZ</name>
<dbReference type="AlphaFoldDB" id="A0A645FNU2"/>
<evidence type="ECO:0000313" key="1">
    <source>
        <dbReference type="EMBL" id="MPN16095.1"/>
    </source>
</evidence>
<dbReference type="EMBL" id="VSSQ01062997">
    <property type="protein sequence ID" value="MPN16095.1"/>
    <property type="molecule type" value="Genomic_DNA"/>
</dbReference>
<reference evidence="1" key="1">
    <citation type="submission" date="2019-08" db="EMBL/GenBank/DDBJ databases">
        <authorList>
            <person name="Kucharzyk K."/>
            <person name="Murdoch R.W."/>
            <person name="Higgins S."/>
            <person name="Loffler F."/>
        </authorList>
    </citation>
    <scope>NUCLEOTIDE SEQUENCE</scope>
</reference>
<proteinExistence type="predicted"/>
<sequence>MLEALRCGRYAKNKVNRRNLAVGASDKLLHHRQPIRLVIAVDLCTTVRFVNNEIKAIRFGLGRVSDGVPDGVDALVTPARGQ</sequence>
<gene>
    <name evidence="1" type="ORF">SDC9_163433</name>
</gene>